<feature type="non-terminal residue" evidence="2">
    <location>
        <position position="252"/>
    </location>
</feature>
<protein>
    <submittedName>
        <fullName evidence="2">Uncharacterized protein</fullName>
    </submittedName>
</protein>
<dbReference type="EMBL" id="CADCVM010000468">
    <property type="protein sequence ID" value="CAA9529548.1"/>
    <property type="molecule type" value="Genomic_DNA"/>
</dbReference>
<gene>
    <name evidence="2" type="ORF">AVDCRST_MAG05-4283</name>
</gene>
<feature type="compositionally biased region" description="Basic and acidic residues" evidence="1">
    <location>
        <begin position="168"/>
        <end position="180"/>
    </location>
</feature>
<reference evidence="2" key="1">
    <citation type="submission" date="2020-02" db="EMBL/GenBank/DDBJ databases">
        <authorList>
            <person name="Meier V. D."/>
        </authorList>
    </citation>
    <scope>NUCLEOTIDE SEQUENCE</scope>
    <source>
        <strain evidence="2">AVDCRST_MAG05</strain>
    </source>
</reference>
<dbReference type="AlphaFoldDB" id="A0A6J4TQE4"/>
<accession>A0A6J4TQE4</accession>
<evidence type="ECO:0000313" key="2">
    <source>
        <dbReference type="EMBL" id="CAA9529548.1"/>
    </source>
</evidence>
<feature type="region of interest" description="Disordered" evidence="1">
    <location>
        <begin position="1"/>
        <end position="252"/>
    </location>
</feature>
<organism evidence="2">
    <name type="scientific">uncultured Rubrobacteraceae bacterium</name>
    <dbReference type="NCBI Taxonomy" id="349277"/>
    <lineage>
        <taxon>Bacteria</taxon>
        <taxon>Bacillati</taxon>
        <taxon>Actinomycetota</taxon>
        <taxon>Rubrobacteria</taxon>
        <taxon>Rubrobacterales</taxon>
        <taxon>Rubrobacteraceae</taxon>
        <taxon>environmental samples</taxon>
    </lineage>
</organism>
<feature type="compositionally biased region" description="Basic residues" evidence="1">
    <location>
        <begin position="74"/>
        <end position="90"/>
    </location>
</feature>
<feature type="compositionally biased region" description="Basic and acidic residues" evidence="1">
    <location>
        <begin position="98"/>
        <end position="121"/>
    </location>
</feature>
<feature type="compositionally biased region" description="Basic and acidic residues" evidence="1">
    <location>
        <begin position="26"/>
        <end position="38"/>
    </location>
</feature>
<feature type="compositionally biased region" description="Basic residues" evidence="1">
    <location>
        <begin position="49"/>
        <end position="63"/>
    </location>
</feature>
<feature type="compositionally biased region" description="Basic and acidic residues" evidence="1">
    <location>
        <begin position="1"/>
        <end position="18"/>
    </location>
</feature>
<sequence length="252" mass="27974">GDRLPPRRELRAKARGDARGLCPDPRVLRRDEQRERRGLPPPRPQAPHLRNRAVRAPFRRNAHHGVGPRGAHPPSRRGSRPRGPRPHPHAPRLAIAPRTRDRDGPADPRRSRPGRGVREAVGRGAGGVPPRPRVLRRDRGRGARVRPEAPGFEAPHHGRQGVRASFRPRHEAFHGEDHPRPMGRRAPPGPGVRRPPDGRRLAPEDPARALDGRRPATEPRARSPGKPGPQADALRHRRAPADERPKTRGGAM</sequence>
<name>A0A6J4TQE4_9ACTN</name>
<feature type="non-terminal residue" evidence="2">
    <location>
        <position position="1"/>
    </location>
</feature>
<feature type="compositionally biased region" description="Basic and acidic residues" evidence="1">
    <location>
        <begin position="135"/>
        <end position="147"/>
    </location>
</feature>
<feature type="compositionally biased region" description="Basic and acidic residues" evidence="1">
    <location>
        <begin position="194"/>
        <end position="221"/>
    </location>
</feature>
<evidence type="ECO:0000256" key="1">
    <source>
        <dbReference type="SAM" id="MobiDB-lite"/>
    </source>
</evidence>
<proteinExistence type="predicted"/>